<dbReference type="Proteomes" id="UP001347796">
    <property type="component" value="Unassembled WGS sequence"/>
</dbReference>
<proteinExistence type="predicted"/>
<evidence type="ECO:0000313" key="3">
    <source>
        <dbReference type="Proteomes" id="UP001347796"/>
    </source>
</evidence>
<dbReference type="PANTHER" id="PTHR46599:SF3">
    <property type="entry name" value="PIGGYBAC TRANSPOSABLE ELEMENT-DERIVED PROTEIN 4"/>
    <property type="match status" value="1"/>
</dbReference>
<reference evidence="2 3" key="1">
    <citation type="submission" date="2024-01" db="EMBL/GenBank/DDBJ databases">
        <title>The genome of the rayed Mediterranean limpet Patella caerulea (Linnaeus, 1758).</title>
        <authorList>
            <person name="Anh-Thu Weber A."/>
            <person name="Halstead-Nussloch G."/>
        </authorList>
    </citation>
    <scope>NUCLEOTIDE SEQUENCE [LARGE SCALE GENOMIC DNA]</scope>
    <source>
        <strain evidence="2">AATW-2023a</strain>
        <tissue evidence="2">Whole specimen</tissue>
    </source>
</reference>
<evidence type="ECO:0000313" key="2">
    <source>
        <dbReference type="EMBL" id="KAK6182333.1"/>
    </source>
</evidence>
<comment type="caution">
    <text evidence="2">The sequence shown here is derived from an EMBL/GenBank/DDBJ whole genome shotgun (WGS) entry which is preliminary data.</text>
</comment>
<keyword evidence="3" id="KW-1185">Reference proteome</keyword>
<protein>
    <recommendedName>
        <fullName evidence="1">PiggyBac transposable element-derived protein domain-containing protein</fullName>
    </recommendedName>
</protein>
<dbReference type="InterPro" id="IPR029526">
    <property type="entry name" value="PGBD"/>
</dbReference>
<dbReference type="EMBL" id="JAZGQO010000007">
    <property type="protein sequence ID" value="KAK6182333.1"/>
    <property type="molecule type" value="Genomic_DNA"/>
</dbReference>
<dbReference type="PANTHER" id="PTHR46599">
    <property type="entry name" value="PIGGYBAC TRANSPOSABLE ELEMENT-DERIVED PROTEIN 4"/>
    <property type="match status" value="1"/>
</dbReference>
<evidence type="ECO:0000259" key="1">
    <source>
        <dbReference type="Pfam" id="PF13843"/>
    </source>
</evidence>
<organism evidence="2 3">
    <name type="scientific">Patella caerulea</name>
    <name type="common">Rayed Mediterranean limpet</name>
    <dbReference type="NCBI Taxonomy" id="87958"/>
    <lineage>
        <taxon>Eukaryota</taxon>
        <taxon>Metazoa</taxon>
        <taxon>Spiralia</taxon>
        <taxon>Lophotrochozoa</taxon>
        <taxon>Mollusca</taxon>
        <taxon>Gastropoda</taxon>
        <taxon>Patellogastropoda</taxon>
        <taxon>Patelloidea</taxon>
        <taxon>Patellidae</taxon>
        <taxon>Patella</taxon>
    </lineage>
</organism>
<dbReference type="Pfam" id="PF13843">
    <property type="entry name" value="DDE_Tnp_1_7"/>
    <property type="match status" value="1"/>
</dbReference>
<feature type="domain" description="PiggyBac transposable element-derived protein" evidence="1">
    <location>
        <begin position="5"/>
        <end position="161"/>
    </location>
</feature>
<accession>A0AAN8K059</accession>
<name>A0AAN8K059_PATCE</name>
<sequence length="162" mass="18871">MLRRDPIDFLNLIWSDEAVQKISKNTYLITRSKIAQSKENLKPHSRLRKWSSPSKAVTRRLMGVVRLPSITDYWSSNNVLCIPVIREVMSRDKFLLLYWNLHVADPLPDNVSNPSKSYKIQLILDHMNGRSQELREMGQSIAVDETMVKCKGRIGFRQYNPK</sequence>
<gene>
    <name evidence="2" type="ORF">SNE40_010043</name>
</gene>
<dbReference type="AlphaFoldDB" id="A0AAN8K059"/>